<accession>A0A2P6TCQ2</accession>
<comment type="caution">
    <text evidence="2">The sequence shown here is derived from an EMBL/GenBank/DDBJ whole genome shotgun (WGS) entry which is preliminary data.</text>
</comment>
<evidence type="ECO:0000256" key="1">
    <source>
        <dbReference type="SAM" id="MobiDB-lite"/>
    </source>
</evidence>
<name>A0A2P6TCQ2_CHLSO</name>
<dbReference type="OrthoDB" id="10513539at2759"/>
<feature type="region of interest" description="Disordered" evidence="1">
    <location>
        <begin position="257"/>
        <end position="321"/>
    </location>
</feature>
<gene>
    <name evidence="2" type="ORF">C2E21_9108</name>
</gene>
<dbReference type="AlphaFoldDB" id="A0A2P6TCQ2"/>
<feature type="region of interest" description="Disordered" evidence="1">
    <location>
        <begin position="165"/>
        <end position="195"/>
    </location>
</feature>
<proteinExistence type="predicted"/>
<dbReference type="Proteomes" id="UP000239899">
    <property type="component" value="Unassembled WGS sequence"/>
</dbReference>
<evidence type="ECO:0000313" key="2">
    <source>
        <dbReference type="EMBL" id="PRW20402.1"/>
    </source>
</evidence>
<organism evidence="2 3">
    <name type="scientific">Chlorella sorokiniana</name>
    <name type="common">Freshwater green alga</name>
    <dbReference type="NCBI Taxonomy" id="3076"/>
    <lineage>
        <taxon>Eukaryota</taxon>
        <taxon>Viridiplantae</taxon>
        <taxon>Chlorophyta</taxon>
        <taxon>core chlorophytes</taxon>
        <taxon>Trebouxiophyceae</taxon>
        <taxon>Chlorellales</taxon>
        <taxon>Chlorellaceae</taxon>
        <taxon>Chlorella clade</taxon>
        <taxon>Chlorella</taxon>
    </lineage>
</organism>
<sequence>MESQLQPACRPGGRANDENCDPLDRRGAPGLALKPQSVALLAAAAGRQQHGDGLAAAQQHRSGMAQLQSALNAELEAAARDTMLAQCHALLSLEDTECLPHDPLFDMLPAAGASRRSPPKREQVVAALQAAAMEAAALVNASGAGLGADSSLLAATVLPSMAPPTCGRNKRAADAPAPATQLPARAPQQPQKQLPQGWGCTVPHLTPSAPVVAAEPARPPLVLLPGGTPAAATPAPITALAAGKRQRMLLLTAARGAAGTPGSGATPGSGVGSNSRVQPKAQRRVARDLSFTPAPPLRQLSAAGTPPTAGSASRCSGPMPEPLSRNAVTVQPFSLLRSPRTSTQLAELNARIQAAAAADLRFERRQGTAPSLPCGAAAAPQPAHRAVRSVRLC</sequence>
<reference evidence="2 3" key="1">
    <citation type="journal article" date="2018" name="Plant J.">
        <title>Genome sequences of Chlorella sorokiniana UTEX 1602 and Micractinium conductrix SAG 241.80: implications to maltose excretion by a green alga.</title>
        <authorList>
            <person name="Arriola M.B."/>
            <person name="Velmurugan N."/>
            <person name="Zhang Y."/>
            <person name="Plunkett M.H."/>
            <person name="Hondzo H."/>
            <person name="Barney B.M."/>
        </authorList>
    </citation>
    <scope>NUCLEOTIDE SEQUENCE [LARGE SCALE GENOMIC DNA]</scope>
    <source>
        <strain evidence="3">UTEX 1602</strain>
    </source>
</reference>
<protein>
    <submittedName>
        <fullName evidence="2">Uncharacterized protein</fullName>
    </submittedName>
</protein>
<evidence type="ECO:0000313" key="3">
    <source>
        <dbReference type="Proteomes" id="UP000239899"/>
    </source>
</evidence>
<feature type="region of interest" description="Disordered" evidence="1">
    <location>
        <begin position="1"/>
        <end position="29"/>
    </location>
</feature>
<feature type="compositionally biased region" description="Gly residues" evidence="1">
    <location>
        <begin position="259"/>
        <end position="271"/>
    </location>
</feature>
<dbReference type="EMBL" id="LHPG02000024">
    <property type="protein sequence ID" value="PRW20402.1"/>
    <property type="molecule type" value="Genomic_DNA"/>
</dbReference>
<keyword evidence="3" id="KW-1185">Reference proteome</keyword>